<protein>
    <submittedName>
        <fullName evidence="1">Oidioi.mRNA.OKI2018_I69.chr2.g5738.t1.cds</fullName>
    </submittedName>
</protein>
<keyword evidence="2" id="KW-1185">Reference proteome</keyword>
<name>A0ABN7T5J6_OIKDI</name>
<dbReference type="EMBL" id="OU015567">
    <property type="protein sequence ID" value="CAG5111427.1"/>
    <property type="molecule type" value="Genomic_DNA"/>
</dbReference>
<dbReference type="Proteomes" id="UP001158576">
    <property type="component" value="Chromosome 2"/>
</dbReference>
<organism evidence="1 2">
    <name type="scientific">Oikopleura dioica</name>
    <name type="common">Tunicate</name>
    <dbReference type="NCBI Taxonomy" id="34765"/>
    <lineage>
        <taxon>Eukaryota</taxon>
        <taxon>Metazoa</taxon>
        <taxon>Chordata</taxon>
        <taxon>Tunicata</taxon>
        <taxon>Appendicularia</taxon>
        <taxon>Copelata</taxon>
        <taxon>Oikopleuridae</taxon>
        <taxon>Oikopleura</taxon>
    </lineage>
</organism>
<reference evidence="1 2" key="1">
    <citation type="submission" date="2021-04" db="EMBL/GenBank/DDBJ databases">
        <authorList>
            <person name="Bliznina A."/>
        </authorList>
    </citation>
    <scope>NUCLEOTIDE SEQUENCE [LARGE SCALE GENOMIC DNA]</scope>
</reference>
<proteinExistence type="predicted"/>
<evidence type="ECO:0000313" key="2">
    <source>
        <dbReference type="Proteomes" id="UP001158576"/>
    </source>
</evidence>
<sequence length="228" mass="25320">MALANPYEVVIPSDSEDEDDYTEAVWIEEPEETPVPLLIITNGLLPKKAMEAAVNQSTVTRTPFAKLREKSLVRDMTFELISTTDEKFVWAHVEKPFTGKAAVLVGEKIAQIGFEKIDIIEAEACQLALQPPGLYKIGDCAGDLTIPELPIGCAAQDVAGFLLTKSILGKIKTKVRGLMLFTEYLRSPQIEDLLLYDAILPKSLQTKSRFDNLSKFTTADRLKDNIYV</sequence>
<accession>A0ABN7T5J6</accession>
<gene>
    <name evidence="1" type="ORF">OKIOD_LOCUS14503</name>
</gene>
<evidence type="ECO:0000313" key="1">
    <source>
        <dbReference type="EMBL" id="CAG5111427.1"/>
    </source>
</evidence>